<dbReference type="Proteomes" id="UP001162483">
    <property type="component" value="Unassembled WGS sequence"/>
</dbReference>
<keyword evidence="2" id="KW-1185">Reference proteome</keyword>
<name>A0ABN9D4N9_9NEOB</name>
<evidence type="ECO:0000313" key="2">
    <source>
        <dbReference type="Proteomes" id="UP001162483"/>
    </source>
</evidence>
<sequence length="66" mass="7631">MRPHTDPGPSGSARVSKWSVRPWYINEKASWLCLPHRLKNPSPPLPMKLASKHILYNQTVFFFILS</sequence>
<gene>
    <name evidence="1" type="ORF">SPARVUS_LOCUS6278718</name>
</gene>
<feature type="non-terminal residue" evidence="1">
    <location>
        <position position="66"/>
    </location>
</feature>
<reference evidence="1" key="1">
    <citation type="submission" date="2023-05" db="EMBL/GenBank/DDBJ databases">
        <authorList>
            <person name="Stuckert A."/>
        </authorList>
    </citation>
    <scope>NUCLEOTIDE SEQUENCE</scope>
</reference>
<proteinExistence type="predicted"/>
<evidence type="ECO:0000313" key="1">
    <source>
        <dbReference type="EMBL" id="CAI9566132.1"/>
    </source>
</evidence>
<accession>A0ABN9D4N9</accession>
<protein>
    <submittedName>
        <fullName evidence="1">Uncharacterized protein</fullName>
    </submittedName>
</protein>
<comment type="caution">
    <text evidence="1">The sequence shown here is derived from an EMBL/GenBank/DDBJ whole genome shotgun (WGS) entry which is preliminary data.</text>
</comment>
<organism evidence="1 2">
    <name type="scientific">Staurois parvus</name>
    <dbReference type="NCBI Taxonomy" id="386267"/>
    <lineage>
        <taxon>Eukaryota</taxon>
        <taxon>Metazoa</taxon>
        <taxon>Chordata</taxon>
        <taxon>Craniata</taxon>
        <taxon>Vertebrata</taxon>
        <taxon>Euteleostomi</taxon>
        <taxon>Amphibia</taxon>
        <taxon>Batrachia</taxon>
        <taxon>Anura</taxon>
        <taxon>Neobatrachia</taxon>
        <taxon>Ranoidea</taxon>
        <taxon>Ranidae</taxon>
        <taxon>Staurois</taxon>
    </lineage>
</organism>
<dbReference type="EMBL" id="CATNWA010014019">
    <property type="protein sequence ID" value="CAI9566132.1"/>
    <property type="molecule type" value="Genomic_DNA"/>
</dbReference>